<dbReference type="Pfam" id="PF10217">
    <property type="entry name" value="DUF2039"/>
    <property type="match status" value="1"/>
</dbReference>
<name>A0ABM1LNT7_PRUMU</name>
<dbReference type="InterPro" id="IPR019351">
    <property type="entry name" value="DUF2039"/>
</dbReference>
<feature type="compositionally biased region" description="Acidic residues" evidence="1">
    <location>
        <begin position="211"/>
        <end position="229"/>
    </location>
</feature>
<dbReference type="Proteomes" id="UP000694861">
    <property type="component" value="Linkage group LG4"/>
</dbReference>
<evidence type="ECO:0000313" key="2">
    <source>
        <dbReference type="Proteomes" id="UP000694861"/>
    </source>
</evidence>
<dbReference type="RefSeq" id="XP_016649064.1">
    <property type="nucleotide sequence ID" value="XM_016793578.1"/>
</dbReference>
<evidence type="ECO:0000256" key="1">
    <source>
        <dbReference type="SAM" id="MobiDB-lite"/>
    </source>
</evidence>
<reference evidence="3" key="2">
    <citation type="submission" date="2025-08" db="UniProtKB">
        <authorList>
            <consortium name="RefSeq"/>
        </authorList>
    </citation>
    <scope>IDENTIFICATION</scope>
</reference>
<proteinExistence type="predicted"/>
<dbReference type="PANTHER" id="PTHR22876">
    <property type="entry name" value="ZGC:101016"/>
    <property type="match status" value="1"/>
</dbReference>
<gene>
    <name evidence="3" type="primary">LOC103330135</name>
</gene>
<accession>A0ABM1LNT7</accession>
<organism evidence="2 3">
    <name type="scientific">Prunus mume</name>
    <name type="common">Japanese apricot</name>
    <name type="synonym">Armeniaca mume</name>
    <dbReference type="NCBI Taxonomy" id="102107"/>
    <lineage>
        <taxon>Eukaryota</taxon>
        <taxon>Viridiplantae</taxon>
        <taxon>Streptophyta</taxon>
        <taxon>Embryophyta</taxon>
        <taxon>Tracheophyta</taxon>
        <taxon>Spermatophyta</taxon>
        <taxon>Magnoliopsida</taxon>
        <taxon>eudicotyledons</taxon>
        <taxon>Gunneridae</taxon>
        <taxon>Pentapetalae</taxon>
        <taxon>rosids</taxon>
        <taxon>fabids</taxon>
        <taxon>Rosales</taxon>
        <taxon>Rosaceae</taxon>
        <taxon>Amygdaloideae</taxon>
        <taxon>Amygdaleae</taxon>
        <taxon>Prunus</taxon>
    </lineage>
</organism>
<keyword evidence="2" id="KW-1185">Reference proteome</keyword>
<feature type="region of interest" description="Disordered" evidence="1">
    <location>
        <begin position="176"/>
        <end position="229"/>
    </location>
</feature>
<reference evidence="2" key="1">
    <citation type="journal article" date="2012" name="Nat. Commun.">
        <title>The genome of Prunus mume.</title>
        <authorList>
            <person name="Zhang Q."/>
            <person name="Chen W."/>
            <person name="Sun L."/>
            <person name="Zhao F."/>
            <person name="Huang B."/>
            <person name="Yang W."/>
            <person name="Tao Y."/>
            <person name="Wang J."/>
            <person name="Yuan Z."/>
            <person name="Fan G."/>
            <person name="Xing Z."/>
            <person name="Han C."/>
            <person name="Pan H."/>
            <person name="Zhong X."/>
            <person name="Shi W."/>
            <person name="Liang X."/>
            <person name="Du D."/>
            <person name="Sun F."/>
            <person name="Xu Z."/>
            <person name="Hao R."/>
            <person name="Lv T."/>
            <person name="Lv Y."/>
            <person name="Zheng Z."/>
            <person name="Sun M."/>
            <person name="Luo L."/>
            <person name="Cai M."/>
            <person name="Gao Y."/>
            <person name="Wang J."/>
            <person name="Yin Y."/>
            <person name="Xu X."/>
            <person name="Cheng T."/>
            <person name="Wang J."/>
        </authorList>
    </citation>
    <scope>NUCLEOTIDE SEQUENCE [LARGE SCALE GENOMIC DNA]</scope>
</reference>
<dbReference type="GeneID" id="103330135"/>
<protein>
    <submittedName>
        <fullName evidence="3">Uncharacterized protein C9orf85 homolog isoform X1</fullName>
    </submittedName>
</protein>
<feature type="region of interest" description="Disordered" evidence="1">
    <location>
        <begin position="1"/>
        <end position="29"/>
    </location>
</feature>
<dbReference type="PANTHER" id="PTHR22876:SF5">
    <property type="entry name" value="CHROMOSOME 9 OPEN READING FRAME 85"/>
    <property type="match status" value="1"/>
</dbReference>
<evidence type="ECO:0000313" key="3">
    <source>
        <dbReference type="RefSeq" id="XP_016649064.1"/>
    </source>
</evidence>
<sequence length="229" mass="25783">MSTCPRAKLTQNQNPKSFSGQPISKSNSGQETQILNRGIMMNGRHQNKFAWKPNLGVKINETEVGGRFRPLSEITGVCPRCKDQIEWKRRYGKYKTLTEPTKCQRCTKRAVRQSHHKLCSACAKEQGVCAKCCCRVERIVGKDPSEVEAEQKKLQEAIKNARERDRRTLIRAMNAGKATGLAKAATDKDDKAGDLFPSASLEEYAEASRDDNDDDEEGEEEEDEDRVCN</sequence>